<accession>A0AAW2C0N2</accession>
<feature type="chain" id="PRO_5043968561" description="RNase H type-1 domain-containing protein" evidence="1">
    <location>
        <begin position="26"/>
        <end position="159"/>
    </location>
</feature>
<organism evidence="2 3">
    <name type="scientific">Lithocarpus litseifolius</name>
    <dbReference type="NCBI Taxonomy" id="425828"/>
    <lineage>
        <taxon>Eukaryota</taxon>
        <taxon>Viridiplantae</taxon>
        <taxon>Streptophyta</taxon>
        <taxon>Embryophyta</taxon>
        <taxon>Tracheophyta</taxon>
        <taxon>Spermatophyta</taxon>
        <taxon>Magnoliopsida</taxon>
        <taxon>eudicotyledons</taxon>
        <taxon>Gunneridae</taxon>
        <taxon>Pentapetalae</taxon>
        <taxon>rosids</taxon>
        <taxon>fabids</taxon>
        <taxon>Fagales</taxon>
        <taxon>Fagaceae</taxon>
        <taxon>Lithocarpus</taxon>
    </lineage>
</organism>
<name>A0AAW2C0N2_9ROSI</name>
<evidence type="ECO:0000256" key="1">
    <source>
        <dbReference type="SAM" id="SignalP"/>
    </source>
</evidence>
<protein>
    <recommendedName>
        <fullName evidence="4">RNase H type-1 domain-containing protein</fullName>
    </recommendedName>
</protein>
<dbReference type="Proteomes" id="UP001459277">
    <property type="component" value="Unassembled WGS sequence"/>
</dbReference>
<evidence type="ECO:0008006" key="4">
    <source>
        <dbReference type="Google" id="ProtNLM"/>
    </source>
</evidence>
<feature type="signal peptide" evidence="1">
    <location>
        <begin position="1"/>
        <end position="25"/>
    </location>
</feature>
<keyword evidence="3" id="KW-1185">Reference proteome</keyword>
<proteinExistence type="predicted"/>
<evidence type="ECO:0000313" key="3">
    <source>
        <dbReference type="Proteomes" id="UP001459277"/>
    </source>
</evidence>
<dbReference type="PANTHER" id="PTHR47074">
    <property type="entry name" value="BNAC02G40300D PROTEIN"/>
    <property type="match status" value="1"/>
</dbReference>
<comment type="caution">
    <text evidence="2">The sequence shown here is derived from an EMBL/GenBank/DDBJ whole genome shotgun (WGS) entry which is preliminary data.</text>
</comment>
<evidence type="ECO:0000313" key="2">
    <source>
        <dbReference type="EMBL" id="KAK9991098.1"/>
    </source>
</evidence>
<reference evidence="2 3" key="1">
    <citation type="submission" date="2024-01" db="EMBL/GenBank/DDBJ databases">
        <title>A telomere-to-telomere, gap-free genome of sweet tea (Lithocarpus litseifolius).</title>
        <authorList>
            <person name="Zhou J."/>
        </authorList>
    </citation>
    <scope>NUCLEOTIDE SEQUENCE [LARGE SCALE GENOMIC DNA]</scope>
    <source>
        <strain evidence="2">Zhou-2022a</strain>
        <tissue evidence="2">Leaf</tissue>
    </source>
</reference>
<gene>
    <name evidence="2" type="ORF">SO802_026083</name>
</gene>
<keyword evidence="1" id="KW-0732">Signal</keyword>
<dbReference type="InterPro" id="IPR052929">
    <property type="entry name" value="RNase_H-like_EbsB-rel"/>
</dbReference>
<dbReference type="AlphaFoldDB" id="A0AAW2C0N2"/>
<dbReference type="EMBL" id="JAZDWU010000009">
    <property type="protein sequence ID" value="KAK9991098.1"/>
    <property type="molecule type" value="Genomic_DNA"/>
</dbReference>
<dbReference type="PANTHER" id="PTHR47074:SF48">
    <property type="entry name" value="POLYNUCLEOTIDYL TRANSFERASE, RIBONUCLEASE H-LIKE SUPERFAMILY PROTEIN"/>
    <property type="match status" value="1"/>
</dbReference>
<sequence>MPSSQRNMVGGWFLLIATFSPLCKFSRPLYGILNVKNGNLAERFAYIAWSIWAKRNASRLDLNYLPYSRIYSDAMERLQEFQSAKRSMPDAEPIPPPTVHWSPPPQALYKANFDGAIFQDIHSASIGVVIKVGSGEIIGSLMERLVLPPTVEDVEALAC</sequence>